<organism evidence="2 3">
    <name type="scientific">Ganoderma sinense ZZ0214-1</name>
    <dbReference type="NCBI Taxonomy" id="1077348"/>
    <lineage>
        <taxon>Eukaryota</taxon>
        <taxon>Fungi</taxon>
        <taxon>Dikarya</taxon>
        <taxon>Basidiomycota</taxon>
        <taxon>Agaricomycotina</taxon>
        <taxon>Agaricomycetes</taxon>
        <taxon>Polyporales</taxon>
        <taxon>Polyporaceae</taxon>
        <taxon>Ganoderma</taxon>
    </lineage>
</organism>
<name>A0A2G8SB85_9APHY</name>
<evidence type="ECO:0000313" key="2">
    <source>
        <dbReference type="EMBL" id="PIL31027.1"/>
    </source>
</evidence>
<feature type="region of interest" description="Disordered" evidence="1">
    <location>
        <begin position="673"/>
        <end position="700"/>
    </location>
</feature>
<comment type="caution">
    <text evidence="2">The sequence shown here is derived from an EMBL/GenBank/DDBJ whole genome shotgun (WGS) entry which is preliminary data.</text>
</comment>
<feature type="region of interest" description="Disordered" evidence="1">
    <location>
        <begin position="206"/>
        <end position="247"/>
    </location>
</feature>
<protein>
    <submittedName>
        <fullName evidence="2">Uncharacterized protein</fullName>
    </submittedName>
</protein>
<dbReference type="AlphaFoldDB" id="A0A2G8SB85"/>
<sequence>MSQPPLSVTNPGDAGSAPSNLLTGAELTRYLNQPSEPILGKKRALSGRLAHLFDNGKSLRKGRSHSNAPALELNEMYDKLIRTRRRRVLQGMEQAPVVPRSTSVPLSTHVGPEIRSSTAALHEFSFVATKKPVLPSPQPEENSAPGPSNVVVDEETIHAVKVVYAHFHGLSTFMSDGDARALWNNMNDEERTQLFQYYRDVCAKAGPAAGPQDGESPHVQPLNHSSQPQPSSSEVIQHPSQVNHAGSVPSSALIAGQHNEPSQEEILTAVKVVHARHYSLHTSMSDEGAWALWCKWNIQEQQELLVRYRAICAGIELNAPSGDEQEPRPEFEPGEGQRQPPPPTTLHAHSGPPLYPPPEYHPPPQNYFPGTGYQAGPPPPQQVVDTGRPFQPPTGAPILPPAGGHAPYPNGALKARDLSTGSRIRWDIHRNLRYASRSTHRNHFMPKPGHIQRKAADRSGLSLVGASIPAHVMHYPTPSRPGPSLAYLGERTTSSQTTRTDDIDRMTEETITQGTAALNDMEGFQVGSKLDKGKRRATSTGGSFLREGAGDFHMFEWDAHRTPTPTATPVEGANFRLNQRPERMDVPQFVNSDGTILVINKLEGLTDAVRESIRAQNEFSKEFKLFRELRHNSPASLGENRRLVQPQTAQQRRLADTSLRALKREKRVNDKVQRLCGKSARGADEADDEGGNEADDESDGVAQLRDVLEEEGHFRRLKARVRHSVTSFLGVYDWSMVAHQYPTLTAQQLQDYKLRKDYIVPTVSNNFRPDFHLPWKRHPFNKENREVFIDKFLARIEGGAYFKNPTPEEMLTRECIGFVLDNHMRYCRDRWRRSLHPLSPERAAEVAKEGAQRSRRRTLHQSREVLIVRRGYTKHRNLIRLLDPCNMSGDETDGEKTTDSDYRIITSRWQSQELRNFLWTIDAHYRQDWANPTHRRAMGGNRPRTRVLRQDGRSEGGIAPIGLWRNCYDQEWLDDQPAYIIRELEVVDEDYDFSIVTPAPTATGSASATAAS</sequence>
<dbReference type="Proteomes" id="UP000230002">
    <property type="component" value="Unassembled WGS sequence"/>
</dbReference>
<feature type="compositionally biased region" description="Pro residues" evidence="1">
    <location>
        <begin position="390"/>
        <end position="400"/>
    </location>
</feature>
<proteinExistence type="predicted"/>
<evidence type="ECO:0000256" key="1">
    <source>
        <dbReference type="SAM" id="MobiDB-lite"/>
    </source>
</evidence>
<feature type="compositionally biased region" description="Polar residues" evidence="1">
    <location>
        <begin position="222"/>
        <end position="247"/>
    </location>
</feature>
<feature type="compositionally biased region" description="Pro residues" evidence="1">
    <location>
        <begin position="353"/>
        <end position="366"/>
    </location>
</feature>
<accession>A0A2G8SB85</accession>
<feature type="region of interest" description="Disordered" evidence="1">
    <location>
        <begin position="319"/>
        <end position="414"/>
    </location>
</feature>
<dbReference type="OrthoDB" id="2794493at2759"/>
<gene>
    <name evidence="2" type="ORF">GSI_05721</name>
</gene>
<feature type="region of interest" description="Disordered" evidence="1">
    <location>
        <begin position="1"/>
        <end position="20"/>
    </location>
</feature>
<evidence type="ECO:0000313" key="3">
    <source>
        <dbReference type="Proteomes" id="UP000230002"/>
    </source>
</evidence>
<feature type="compositionally biased region" description="Polar residues" evidence="1">
    <location>
        <begin position="1"/>
        <end position="10"/>
    </location>
</feature>
<dbReference type="STRING" id="1077348.A0A2G8SB85"/>
<reference evidence="2 3" key="1">
    <citation type="journal article" date="2015" name="Sci. Rep.">
        <title>Chromosome-level genome map provides insights into diverse defense mechanisms in the medicinal fungus Ganoderma sinense.</title>
        <authorList>
            <person name="Zhu Y."/>
            <person name="Xu J."/>
            <person name="Sun C."/>
            <person name="Zhou S."/>
            <person name="Xu H."/>
            <person name="Nelson D.R."/>
            <person name="Qian J."/>
            <person name="Song J."/>
            <person name="Luo H."/>
            <person name="Xiang L."/>
            <person name="Li Y."/>
            <person name="Xu Z."/>
            <person name="Ji A."/>
            <person name="Wang L."/>
            <person name="Lu S."/>
            <person name="Hayward A."/>
            <person name="Sun W."/>
            <person name="Li X."/>
            <person name="Schwartz D.C."/>
            <person name="Wang Y."/>
            <person name="Chen S."/>
        </authorList>
    </citation>
    <scope>NUCLEOTIDE SEQUENCE [LARGE SCALE GENOMIC DNA]</scope>
    <source>
        <strain evidence="2 3">ZZ0214-1</strain>
    </source>
</reference>
<keyword evidence="3" id="KW-1185">Reference proteome</keyword>
<dbReference type="EMBL" id="AYKW01000012">
    <property type="protein sequence ID" value="PIL31027.1"/>
    <property type="molecule type" value="Genomic_DNA"/>
</dbReference>
<feature type="region of interest" description="Disordered" evidence="1">
    <location>
        <begin position="479"/>
        <end position="499"/>
    </location>
</feature>
<feature type="compositionally biased region" description="Acidic residues" evidence="1">
    <location>
        <begin position="685"/>
        <end position="699"/>
    </location>
</feature>